<dbReference type="PANTHER" id="PTHR16026:SF0">
    <property type="entry name" value="CARTILAGE ACIDIC PROTEIN 1"/>
    <property type="match status" value="1"/>
</dbReference>
<feature type="chain" id="PRO_5022733465" evidence="3">
    <location>
        <begin position="21"/>
        <end position="1392"/>
    </location>
</feature>
<evidence type="ECO:0000313" key="6">
    <source>
        <dbReference type="Proteomes" id="UP000322214"/>
    </source>
</evidence>
<organism evidence="5 6">
    <name type="scientific">Mariniblastus fucicola</name>
    <dbReference type="NCBI Taxonomy" id="980251"/>
    <lineage>
        <taxon>Bacteria</taxon>
        <taxon>Pseudomonadati</taxon>
        <taxon>Planctomycetota</taxon>
        <taxon>Planctomycetia</taxon>
        <taxon>Pirellulales</taxon>
        <taxon>Pirellulaceae</taxon>
        <taxon>Mariniblastus</taxon>
    </lineage>
</organism>
<evidence type="ECO:0000313" key="5">
    <source>
        <dbReference type="EMBL" id="QEG21780.1"/>
    </source>
</evidence>
<dbReference type="SUPFAM" id="SSF69318">
    <property type="entry name" value="Integrin alpha N-terminal domain"/>
    <property type="match status" value="1"/>
</dbReference>
<dbReference type="InterPro" id="IPR011990">
    <property type="entry name" value="TPR-like_helical_dom_sf"/>
</dbReference>
<feature type="signal peptide" evidence="3">
    <location>
        <begin position="1"/>
        <end position="20"/>
    </location>
</feature>
<evidence type="ECO:0000259" key="4">
    <source>
        <dbReference type="Pfam" id="PF07593"/>
    </source>
</evidence>
<dbReference type="STRING" id="980251.GCA_001642875_03240"/>
<dbReference type="RefSeq" id="WP_075085459.1">
    <property type="nucleotide sequence ID" value="NZ_CP042912.1"/>
</dbReference>
<evidence type="ECO:0000256" key="2">
    <source>
        <dbReference type="SAM" id="MobiDB-lite"/>
    </source>
</evidence>
<dbReference type="Gene3D" id="1.25.40.10">
    <property type="entry name" value="Tetratricopeptide repeat domain"/>
    <property type="match status" value="1"/>
</dbReference>
<sequence precursor="true">MHRSKLTIFALSACTLIALLHVGCGDSPKAKIAPTVLPVVNGPVATEDLSASQNTKSEGIENGDQRGDSHIEEAKAHLVDEISGSESLEQQISAKLTELGDHFASVVSDSDDNAGPVPDFIASQFNGGGIDQDRFQPRFDDSTIKVRRWQASDSQPGFRDDDAFSRFTANVLSSWRNASQFRIEFRTFDITTDDESITARVVVETFGKVDADKAETHSGIQATSLWQTGWRRSASGSLHLESAKVLGVEEVAISTLGAQLLQDCSKSVFRNCDAWNSQLRFGLDQWAQRIPGLDVAGHQGLAVGDFNRDGLDDIYVCEGHGLPNLLLLQNADGTVRNVANESGVALLDDSRSALILDFDNDGDQDLAVATDECIALFSNDGTVNFQLEQKLPIGYDGASLSAADFDLDGDLDIFICKYRSVRSIADFLEVSENSPERRTGGRNVLLRNEEGWIFKDVTEEVGITENNLGHSRSAAWLDFDDDGDPDLLVANERGSSRLYENQNGWFGDVTFQRGMRLQSEARGVSVADFDRDAKPDIFIANDAALVPSHVWFSSHGKGPAGKNESQYTFKSYPFPSPIFSTRSSFGSVTTDLNQDGLQDILVANGYLSRVTSQDLQPFWKRCLEENQSKSLTDQNAISNQSAAIGEMIRSGYSFAGSQRNRCFLNLGSIGFANVSAISGFDFLGDARAVATLDWDNDGDSDIVMTSRTGPRFRMLRNQLESDHEFLKLRLVGTKSNRDAIGAKVEIWLSGLPTPIVQWVAAGSGYLAQSSKSLQFGVGTGKTIERVVVVWPEAGKQTFRDLKPNCSYVLTEGQSAAIAESTIRAELAISSSPVDASFESPSSTQSVFYPPSFLPQINIEGDRRSRYRIENSVGGALLAIFHDESQASSDTLQQFAALRSEFDKAKIGCVAAMCRRSDSDWDIESLLRSSDELANAASWAWPKGIVSKQERRKLELCCGEWFSKQHLPKLPFAILLDRAGAVKAFYPHEALTPTAVLKDQSLFESGYGQSWAELTGREGKWLNGNRHANMTRLKDHLLALGFEDEARHLNQATAAATALQLTMRAIELTSMNDLPLAGKFFDRAIRVDPGCVLAHIRKGELLRKLGADSDLTDAMRSEVLAAAAKSFQTAFSLDRDSIEAVIGYANVNVDQNLVTPAIETLEEFLERHPESAEVNAILGRLLFAKRQHVDAARHLTIAFDAHPTLPFVSGDLGFLYLVSGDADRAKKFLRLANRLQPSDRNILKLLAESEFATGNFSDSIALLEKYRSGSPRHLRSNCMLAWLYATSTDDNIRDPERALELIAPILSIYGSKSSYVKEVAAACFAANEDFEEALRLQKEAAQMVDQSETTDAYSKSQLVGLKKRETLYQTKSKLRTELRDEFPIKPVGKWMIQ</sequence>
<evidence type="ECO:0000256" key="1">
    <source>
        <dbReference type="ARBA" id="ARBA00022729"/>
    </source>
</evidence>
<keyword evidence="6" id="KW-1185">Reference proteome</keyword>
<dbReference type="Pfam" id="PF13517">
    <property type="entry name" value="FG-GAP_3"/>
    <property type="match status" value="2"/>
</dbReference>
<protein>
    <submittedName>
        <fullName evidence="5">FG-GAP repeat protein</fullName>
    </submittedName>
</protein>
<dbReference type="Pfam" id="PF07593">
    <property type="entry name" value="UnbV_ASPIC"/>
    <property type="match status" value="1"/>
</dbReference>
<proteinExistence type="predicted"/>
<dbReference type="Gene3D" id="2.130.10.130">
    <property type="entry name" value="Integrin alpha, N-terminal"/>
    <property type="match status" value="1"/>
</dbReference>
<dbReference type="Proteomes" id="UP000322214">
    <property type="component" value="Chromosome"/>
</dbReference>
<feature type="domain" description="ASPIC/UnbV" evidence="4">
    <location>
        <begin position="739"/>
        <end position="806"/>
    </location>
</feature>
<accession>A0A5B9PA32</accession>
<dbReference type="InterPro" id="IPR013517">
    <property type="entry name" value="FG-GAP"/>
</dbReference>
<dbReference type="SUPFAM" id="SSF48452">
    <property type="entry name" value="TPR-like"/>
    <property type="match status" value="2"/>
</dbReference>
<dbReference type="Pfam" id="PF13432">
    <property type="entry name" value="TPR_16"/>
    <property type="match status" value="1"/>
</dbReference>
<dbReference type="KEGG" id="mff:MFFC18_16390"/>
<dbReference type="EMBL" id="CP042912">
    <property type="protein sequence ID" value="QEG21780.1"/>
    <property type="molecule type" value="Genomic_DNA"/>
</dbReference>
<name>A0A5B9PA32_9BACT</name>
<feature type="region of interest" description="Disordered" evidence="2">
    <location>
        <begin position="48"/>
        <end position="68"/>
    </location>
</feature>
<dbReference type="InterPro" id="IPR028994">
    <property type="entry name" value="Integrin_alpha_N"/>
</dbReference>
<evidence type="ECO:0000256" key="3">
    <source>
        <dbReference type="SAM" id="SignalP"/>
    </source>
</evidence>
<dbReference type="InterPro" id="IPR011519">
    <property type="entry name" value="UnbV_ASPIC"/>
</dbReference>
<keyword evidence="1 3" id="KW-0732">Signal</keyword>
<dbReference type="PANTHER" id="PTHR16026">
    <property type="entry name" value="CARTILAGE ACIDIC PROTEIN 1"/>
    <property type="match status" value="1"/>
</dbReference>
<gene>
    <name evidence="5" type="ORF">MFFC18_16390</name>
</gene>
<reference evidence="5 6" key="1">
    <citation type="submission" date="2019-08" db="EMBL/GenBank/DDBJ databases">
        <title>Deep-cultivation of Planctomycetes and their phenomic and genomic characterization uncovers novel biology.</title>
        <authorList>
            <person name="Wiegand S."/>
            <person name="Jogler M."/>
            <person name="Boedeker C."/>
            <person name="Pinto D."/>
            <person name="Vollmers J."/>
            <person name="Rivas-Marin E."/>
            <person name="Kohn T."/>
            <person name="Peeters S.H."/>
            <person name="Heuer A."/>
            <person name="Rast P."/>
            <person name="Oberbeckmann S."/>
            <person name="Bunk B."/>
            <person name="Jeske O."/>
            <person name="Meyerdierks A."/>
            <person name="Storesund J.E."/>
            <person name="Kallscheuer N."/>
            <person name="Luecker S."/>
            <person name="Lage O.M."/>
            <person name="Pohl T."/>
            <person name="Merkel B.J."/>
            <person name="Hornburger P."/>
            <person name="Mueller R.-W."/>
            <person name="Bruemmer F."/>
            <person name="Labrenz M."/>
            <person name="Spormann A.M."/>
            <person name="Op den Camp H."/>
            <person name="Overmann J."/>
            <person name="Amann R."/>
            <person name="Jetten M.S.M."/>
            <person name="Mascher T."/>
            <person name="Medema M.H."/>
            <person name="Devos D.P."/>
            <person name="Kaster A.-K."/>
            <person name="Ovreas L."/>
            <person name="Rohde M."/>
            <person name="Galperin M.Y."/>
            <person name="Jogler C."/>
        </authorList>
    </citation>
    <scope>NUCLEOTIDE SEQUENCE [LARGE SCALE GENOMIC DNA]</scope>
    <source>
        <strain evidence="5 6">FC18</strain>
    </source>
</reference>
<dbReference type="InterPro" id="IPR027039">
    <property type="entry name" value="Crtac1"/>
</dbReference>